<comment type="catalytic activity">
    <reaction evidence="6">
        <text>Fe-coproporphyrin III + 2 H(+) = coproporphyrin III + Fe(2+)</text>
        <dbReference type="Rhea" id="RHEA:49572"/>
        <dbReference type="ChEBI" id="CHEBI:15378"/>
        <dbReference type="ChEBI" id="CHEBI:29033"/>
        <dbReference type="ChEBI" id="CHEBI:68438"/>
        <dbReference type="ChEBI" id="CHEBI:131725"/>
        <dbReference type="EC" id="4.99.1.9"/>
    </reaction>
    <physiologicalReaction direction="right-to-left" evidence="6">
        <dbReference type="Rhea" id="RHEA:49574"/>
    </physiologicalReaction>
</comment>
<comment type="function">
    <text evidence="7 8">Catalyzes the ferrous insertion into protoporphyrin IX.</text>
</comment>
<feature type="binding site" evidence="7">
    <location>
        <position position="281"/>
    </location>
    <ligand>
        <name>Fe(2+)</name>
        <dbReference type="ChEBI" id="CHEBI:29033"/>
    </ligand>
</feature>
<comment type="pathway">
    <text evidence="7 8">Porphyrin-containing compound metabolism; protoheme biosynthesis; protoheme from protoporphyrin-IX: step 1/1.</text>
</comment>
<dbReference type="EC" id="4.98.1.1" evidence="7 8"/>
<dbReference type="CDD" id="cd03411">
    <property type="entry name" value="Ferrochelatase_N"/>
    <property type="match status" value="1"/>
</dbReference>
<keyword evidence="3 7" id="KW-0350">Heme biosynthesis</keyword>
<dbReference type="RefSeq" id="WP_036906949.1">
    <property type="nucleotide sequence ID" value="NZ_CP138967.1"/>
</dbReference>
<dbReference type="InterPro" id="IPR001015">
    <property type="entry name" value="Ferrochelatase"/>
</dbReference>
<protein>
    <recommendedName>
        <fullName evidence="7 8">Ferrochelatase</fullName>
        <ecNumber evidence="7 8">4.98.1.1</ecNumber>
    </recommendedName>
    <alternativeName>
        <fullName evidence="7">Heme synthase</fullName>
    </alternativeName>
    <alternativeName>
        <fullName evidence="7">Protoheme ferro-lyase</fullName>
    </alternativeName>
</protein>
<feature type="binding site" evidence="7">
    <location>
        <position position="196"/>
    </location>
    <ligand>
        <name>Fe(2+)</name>
        <dbReference type="ChEBI" id="CHEBI:29033"/>
    </ligand>
</feature>
<evidence type="ECO:0000256" key="6">
    <source>
        <dbReference type="ARBA" id="ARBA00024536"/>
    </source>
</evidence>
<comment type="caution">
    <text evidence="9">The sequence shown here is derived from an EMBL/GenBank/DDBJ whole genome shotgun (WGS) entry which is preliminary data.</text>
</comment>
<reference evidence="10" key="1">
    <citation type="journal article" date="2014" name="Sci. Data">
        <title>Genomes of diverse isolates of the marine cyanobacterium Prochlorococcus.</title>
        <authorList>
            <person name="Biller S."/>
            <person name="Berube P."/>
            <person name="Thompson J."/>
            <person name="Kelly L."/>
            <person name="Roggensack S."/>
            <person name="Awad L."/>
            <person name="Roache-Johnson K."/>
            <person name="Ding H."/>
            <person name="Giovannoni S.J."/>
            <person name="Moore L.R."/>
            <person name="Chisholm S.W."/>
        </authorList>
    </citation>
    <scope>NUCLEOTIDE SEQUENCE [LARGE SCALE GENOMIC DNA]</scope>
    <source>
        <strain evidence="10">PAC1</strain>
    </source>
</reference>
<dbReference type="CDD" id="cd00419">
    <property type="entry name" value="Ferrochelatase_C"/>
    <property type="match status" value="1"/>
</dbReference>
<evidence type="ECO:0000256" key="4">
    <source>
        <dbReference type="ARBA" id="ARBA00023239"/>
    </source>
</evidence>
<dbReference type="PANTHER" id="PTHR11108:SF1">
    <property type="entry name" value="FERROCHELATASE, MITOCHONDRIAL"/>
    <property type="match status" value="1"/>
</dbReference>
<dbReference type="PANTHER" id="PTHR11108">
    <property type="entry name" value="FERROCHELATASE"/>
    <property type="match status" value="1"/>
</dbReference>
<dbReference type="GO" id="GO:0005737">
    <property type="term" value="C:cytoplasm"/>
    <property type="evidence" value="ECO:0007669"/>
    <property type="project" value="UniProtKB-SubCell"/>
</dbReference>
<keyword evidence="2 7" id="KW-0408">Iron</keyword>
<sequence length="391" mass="44129">MARVGVLLLNLGGPERIKDVGPFLYNLFSDPEIIRLPVRAFQKPLAWLISLLRSSKSQEAYRSIGGGSPLRRITEQQARELQSFLRNIGIDATTYVAMRYWHPFTESAVADMKADGVSEVVVLPLYPHFSISTSGSSFRELKRLKDGDDEFAELSIRCIRSWFDHPAYVSSMAELIKKQILACELPRESHVFFTAHGVPKSYVEEAGDPYQDQIQNCSLLIIDQLENSLGFTNSFSLAYQSRVGPEEWLKPYTEEVLEKLGKSGVKELVVVPISFVSEHIETLQEIDIEYKEIAQKNGIVNFKRVPALDIYPLFIEGLADLVSSCLNGEGISLEEASKLPERVKLYPQEKWQWGWNNSSEVWNGRVAMIVFLCFLMELIIGGGPLHQIGLL</sequence>
<evidence type="ECO:0000256" key="1">
    <source>
        <dbReference type="ARBA" id="ARBA00022723"/>
    </source>
</evidence>
<evidence type="ECO:0000256" key="3">
    <source>
        <dbReference type="ARBA" id="ARBA00023133"/>
    </source>
</evidence>
<keyword evidence="7 8" id="KW-0963">Cytoplasm</keyword>
<dbReference type="EMBL" id="JNAX01000015">
    <property type="protein sequence ID" value="KGG19363.1"/>
    <property type="molecule type" value="Genomic_DNA"/>
</dbReference>
<dbReference type="Pfam" id="PF00762">
    <property type="entry name" value="Ferrochelatase"/>
    <property type="match status" value="1"/>
</dbReference>
<accession>A0A0A2BZ58</accession>
<dbReference type="Gene3D" id="3.40.50.1400">
    <property type="match status" value="2"/>
</dbReference>
<proteinExistence type="inferred from homology"/>
<evidence type="ECO:0000256" key="5">
    <source>
        <dbReference type="ARBA" id="ARBA00023244"/>
    </source>
</evidence>
<dbReference type="InterPro" id="IPR033659">
    <property type="entry name" value="Ferrochelatase_N"/>
</dbReference>
<evidence type="ECO:0000313" key="10">
    <source>
        <dbReference type="Proteomes" id="UP000030392"/>
    </source>
</evidence>
<dbReference type="InterPro" id="IPR033644">
    <property type="entry name" value="Ferrochelatase_C"/>
</dbReference>
<dbReference type="NCBIfam" id="TIGR00109">
    <property type="entry name" value="hemH"/>
    <property type="match status" value="1"/>
</dbReference>
<dbReference type="GO" id="GO:0046872">
    <property type="term" value="F:metal ion binding"/>
    <property type="evidence" value="ECO:0007669"/>
    <property type="project" value="UniProtKB-KW"/>
</dbReference>
<keyword evidence="1 7" id="KW-0479">Metal-binding</keyword>
<evidence type="ECO:0000256" key="8">
    <source>
        <dbReference type="RuleBase" id="RU000607"/>
    </source>
</evidence>
<dbReference type="InterPro" id="IPR019772">
    <property type="entry name" value="Ferrochelatase_AS"/>
</dbReference>
<dbReference type="SUPFAM" id="SSF103511">
    <property type="entry name" value="Chlorophyll a-b binding protein"/>
    <property type="match status" value="1"/>
</dbReference>
<keyword evidence="4 7" id="KW-0456">Lyase</keyword>
<gene>
    <name evidence="7" type="primary">hemH</name>
    <name evidence="9" type="ORF">EV03_1745</name>
</gene>
<dbReference type="AlphaFoldDB" id="A0A0A2BZ58"/>
<dbReference type="GO" id="GO:0004325">
    <property type="term" value="F:ferrochelatase activity"/>
    <property type="evidence" value="ECO:0007669"/>
    <property type="project" value="UniProtKB-UniRule"/>
</dbReference>
<comment type="catalytic activity">
    <reaction evidence="7 8">
        <text>heme b + 2 H(+) = protoporphyrin IX + Fe(2+)</text>
        <dbReference type="Rhea" id="RHEA:22584"/>
        <dbReference type="ChEBI" id="CHEBI:15378"/>
        <dbReference type="ChEBI" id="CHEBI:29033"/>
        <dbReference type="ChEBI" id="CHEBI:57306"/>
        <dbReference type="ChEBI" id="CHEBI:60344"/>
        <dbReference type="EC" id="4.98.1.1"/>
    </reaction>
</comment>
<name>A0A0A2BZ58_PROMR</name>
<dbReference type="SUPFAM" id="SSF53800">
    <property type="entry name" value="Chelatase"/>
    <property type="match status" value="1"/>
</dbReference>
<evidence type="ECO:0000256" key="2">
    <source>
        <dbReference type="ARBA" id="ARBA00023004"/>
    </source>
</evidence>
<dbReference type="FunFam" id="3.40.50.1400:FF:000006">
    <property type="entry name" value="Ferrochelatase"/>
    <property type="match status" value="1"/>
</dbReference>
<evidence type="ECO:0000313" key="9">
    <source>
        <dbReference type="EMBL" id="KGG19363.1"/>
    </source>
</evidence>
<dbReference type="Proteomes" id="UP000030392">
    <property type="component" value="Unassembled WGS sequence"/>
</dbReference>
<dbReference type="PROSITE" id="PS00534">
    <property type="entry name" value="FERROCHELATASE"/>
    <property type="match status" value="1"/>
</dbReference>
<keyword evidence="5 7" id="KW-0627">Porphyrin biosynthesis</keyword>
<dbReference type="GO" id="GO:0006783">
    <property type="term" value="P:heme biosynthetic process"/>
    <property type="evidence" value="ECO:0007669"/>
    <property type="project" value="UniProtKB-UniRule"/>
</dbReference>
<comment type="similarity">
    <text evidence="7 8">Belongs to the ferrochelatase family.</text>
</comment>
<comment type="subcellular location">
    <subcellularLocation>
        <location evidence="7 8">Cytoplasm</location>
    </subcellularLocation>
</comment>
<organism evidence="9 10">
    <name type="scientific">Prochlorococcus marinus str. PAC1</name>
    <dbReference type="NCBI Taxonomy" id="59924"/>
    <lineage>
        <taxon>Bacteria</taxon>
        <taxon>Bacillati</taxon>
        <taxon>Cyanobacteriota</taxon>
        <taxon>Cyanophyceae</taxon>
        <taxon>Synechococcales</taxon>
        <taxon>Prochlorococcaceae</taxon>
        <taxon>Prochlorococcus</taxon>
    </lineage>
</organism>
<dbReference type="HAMAP" id="MF_00323">
    <property type="entry name" value="Ferrochelatase"/>
    <property type="match status" value="1"/>
</dbReference>
<evidence type="ECO:0000256" key="7">
    <source>
        <dbReference type="HAMAP-Rule" id="MF_00323"/>
    </source>
</evidence>
<dbReference type="UniPathway" id="UPA00252">
    <property type="reaction ID" value="UER00325"/>
</dbReference>